<evidence type="ECO:0000313" key="2">
    <source>
        <dbReference type="Proteomes" id="UP001454036"/>
    </source>
</evidence>
<sequence length="89" mass="10105">MAIEEEKTSLILSVNFVVNHDTLSQVVLGWFGFLEWWLGDKNGGMNKNSRNNLKNMDTGYFDWMNTLLNYSGELSEGNGAYERHSGALQ</sequence>
<reference evidence="1 2" key="1">
    <citation type="submission" date="2024-01" db="EMBL/GenBank/DDBJ databases">
        <title>The complete chloroplast genome sequence of Lithospermum erythrorhizon: insights into the phylogenetic relationship among Boraginaceae species and the maternal lineages of purple gromwells.</title>
        <authorList>
            <person name="Okada T."/>
            <person name="Watanabe K."/>
        </authorList>
    </citation>
    <scope>NUCLEOTIDE SEQUENCE [LARGE SCALE GENOMIC DNA]</scope>
</reference>
<evidence type="ECO:0000313" key="1">
    <source>
        <dbReference type="EMBL" id="GAA0149330.1"/>
    </source>
</evidence>
<comment type="caution">
    <text evidence="1">The sequence shown here is derived from an EMBL/GenBank/DDBJ whole genome shotgun (WGS) entry which is preliminary data.</text>
</comment>
<dbReference type="Proteomes" id="UP001454036">
    <property type="component" value="Unassembled WGS sequence"/>
</dbReference>
<organism evidence="1 2">
    <name type="scientific">Lithospermum erythrorhizon</name>
    <name type="common">Purple gromwell</name>
    <name type="synonym">Lithospermum officinale var. erythrorhizon</name>
    <dbReference type="NCBI Taxonomy" id="34254"/>
    <lineage>
        <taxon>Eukaryota</taxon>
        <taxon>Viridiplantae</taxon>
        <taxon>Streptophyta</taxon>
        <taxon>Embryophyta</taxon>
        <taxon>Tracheophyta</taxon>
        <taxon>Spermatophyta</taxon>
        <taxon>Magnoliopsida</taxon>
        <taxon>eudicotyledons</taxon>
        <taxon>Gunneridae</taxon>
        <taxon>Pentapetalae</taxon>
        <taxon>asterids</taxon>
        <taxon>lamiids</taxon>
        <taxon>Boraginales</taxon>
        <taxon>Boraginaceae</taxon>
        <taxon>Boraginoideae</taxon>
        <taxon>Lithospermeae</taxon>
        <taxon>Lithospermum</taxon>
    </lineage>
</organism>
<keyword evidence="2" id="KW-1185">Reference proteome</keyword>
<protein>
    <submittedName>
        <fullName evidence="1">Uncharacterized protein</fullName>
    </submittedName>
</protein>
<accession>A0AAV3PGA2</accession>
<dbReference type="AlphaFoldDB" id="A0AAV3PGA2"/>
<name>A0AAV3PGA2_LITER</name>
<proteinExistence type="predicted"/>
<gene>
    <name evidence="1" type="ORF">LIER_08537</name>
</gene>
<dbReference type="EMBL" id="BAABME010001388">
    <property type="protein sequence ID" value="GAA0149330.1"/>
    <property type="molecule type" value="Genomic_DNA"/>
</dbReference>